<keyword evidence="5" id="KW-0812">Transmembrane</keyword>
<evidence type="ECO:0000256" key="5">
    <source>
        <dbReference type="ARBA" id="ARBA00022692"/>
    </source>
</evidence>
<comment type="subcellular location">
    <subcellularLocation>
        <location evidence="1">Cell inner membrane</location>
    </subcellularLocation>
</comment>
<protein>
    <submittedName>
        <fullName evidence="11">General secretion pathway protein C</fullName>
    </submittedName>
</protein>
<evidence type="ECO:0000256" key="4">
    <source>
        <dbReference type="ARBA" id="ARBA00022519"/>
    </source>
</evidence>
<organism evidence="11 12">
    <name type="scientific">Variovorax paradoxus</name>
    <dbReference type="NCBI Taxonomy" id="34073"/>
    <lineage>
        <taxon>Bacteria</taxon>
        <taxon>Pseudomonadati</taxon>
        <taxon>Pseudomonadota</taxon>
        <taxon>Betaproteobacteria</taxon>
        <taxon>Burkholderiales</taxon>
        <taxon>Comamonadaceae</taxon>
        <taxon>Variovorax</taxon>
    </lineage>
</organism>
<dbReference type="InterPro" id="IPR024961">
    <property type="entry name" value="T2SS_GspC_N"/>
</dbReference>
<dbReference type="AlphaFoldDB" id="A0AAW8EDP0"/>
<keyword evidence="8" id="KW-0472">Membrane</keyword>
<name>A0AAW8EDP0_VARPD</name>
<keyword evidence="7" id="KW-1133">Transmembrane helix</keyword>
<keyword evidence="2" id="KW-0813">Transport</keyword>
<evidence type="ECO:0000256" key="8">
    <source>
        <dbReference type="ARBA" id="ARBA00023136"/>
    </source>
</evidence>
<dbReference type="EMBL" id="JAUSRV010000005">
    <property type="protein sequence ID" value="MDP9971045.1"/>
    <property type="molecule type" value="Genomic_DNA"/>
</dbReference>
<evidence type="ECO:0000313" key="11">
    <source>
        <dbReference type="EMBL" id="MDP9971045.1"/>
    </source>
</evidence>
<evidence type="ECO:0000256" key="9">
    <source>
        <dbReference type="SAM" id="MobiDB-lite"/>
    </source>
</evidence>
<sequence length="222" mass="21807">MTSPYSAAHWHAPVATTGLWALAAAAAVFWGLRLAAPPEPVAAAATMPRAAVSADADAVARLLGVVSGADAAPAAPEAASRFALSGVVADPFNQGAALISIDGKPPRPFRVGSRVGDNYVLQSVGVRAATLGTSAQGPAAFTLQLPVRAPISIGSSVPPGLPASPTPSARPSGLFPATVPPVVAPPAGGAAPSQASQAPPSDSAQQPPAQPAQQPPAQPAQQ</sequence>
<evidence type="ECO:0000256" key="7">
    <source>
        <dbReference type="ARBA" id="ARBA00022989"/>
    </source>
</evidence>
<feature type="region of interest" description="Disordered" evidence="9">
    <location>
        <begin position="158"/>
        <end position="222"/>
    </location>
</feature>
<evidence type="ECO:0000259" key="10">
    <source>
        <dbReference type="Pfam" id="PF11356"/>
    </source>
</evidence>
<keyword evidence="4" id="KW-0997">Cell inner membrane</keyword>
<evidence type="ECO:0000256" key="6">
    <source>
        <dbReference type="ARBA" id="ARBA00022927"/>
    </source>
</evidence>
<dbReference type="Proteomes" id="UP001224845">
    <property type="component" value="Unassembled WGS sequence"/>
</dbReference>
<dbReference type="GO" id="GO:0005886">
    <property type="term" value="C:plasma membrane"/>
    <property type="evidence" value="ECO:0007669"/>
    <property type="project" value="UniProtKB-SubCell"/>
</dbReference>
<feature type="compositionally biased region" description="Pro residues" evidence="9">
    <location>
        <begin position="208"/>
        <end position="222"/>
    </location>
</feature>
<dbReference type="RefSeq" id="WP_307593703.1">
    <property type="nucleotide sequence ID" value="NZ_JAUSRV010000005.1"/>
</dbReference>
<feature type="domain" description="Type II secretion system protein GspC N-terminal" evidence="10">
    <location>
        <begin position="21"/>
        <end position="125"/>
    </location>
</feature>
<evidence type="ECO:0000313" key="12">
    <source>
        <dbReference type="Proteomes" id="UP001224845"/>
    </source>
</evidence>
<comment type="caution">
    <text evidence="11">The sequence shown here is derived from an EMBL/GenBank/DDBJ whole genome shotgun (WGS) entry which is preliminary data.</text>
</comment>
<keyword evidence="3" id="KW-1003">Cell membrane</keyword>
<keyword evidence="6" id="KW-0653">Protein transport</keyword>
<reference evidence="11" key="1">
    <citation type="submission" date="2023-07" db="EMBL/GenBank/DDBJ databases">
        <title>Sorghum-associated microbial communities from plants grown in Nebraska, USA.</title>
        <authorList>
            <person name="Schachtman D."/>
        </authorList>
    </citation>
    <scope>NUCLEOTIDE SEQUENCE</scope>
    <source>
        <strain evidence="11">DS3315</strain>
    </source>
</reference>
<feature type="compositionally biased region" description="Low complexity" evidence="9">
    <location>
        <begin position="185"/>
        <end position="207"/>
    </location>
</feature>
<dbReference type="Pfam" id="PF11356">
    <property type="entry name" value="T2SSC"/>
    <property type="match status" value="1"/>
</dbReference>
<proteinExistence type="predicted"/>
<evidence type="ECO:0000256" key="1">
    <source>
        <dbReference type="ARBA" id="ARBA00004533"/>
    </source>
</evidence>
<gene>
    <name evidence="11" type="ORF">J2W39_002279</name>
</gene>
<accession>A0AAW8EDP0</accession>
<dbReference type="GO" id="GO:0015031">
    <property type="term" value="P:protein transport"/>
    <property type="evidence" value="ECO:0007669"/>
    <property type="project" value="UniProtKB-KW"/>
</dbReference>
<evidence type="ECO:0000256" key="3">
    <source>
        <dbReference type="ARBA" id="ARBA00022475"/>
    </source>
</evidence>
<evidence type="ECO:0000256" key="2">
    <source>
        <dbReference type="ARBA" id="ARBA00022448"/>
    </source>
</evidence>